<feature type="region of interest" description="Disordered" evidence="1">
    <location>
        <begin position="115"/>
        <end position="274"/>
    </location>
</feature>
<proteinExistence type="predicted"/>
<feature type="compositionally biased region" description="Basic and acidic residues" evidence="1">
    <location>
        <begin position="202"/>
        <end position="211"/>
    </location>
</feature>
<reference evidence="2 3" key="1">
    <citation type="submission" date="2024-02" db="EMBL/GenBank/DDBJ databases">
        <authorList>
            <person name="Vignale AGUSTIN F."/>
            <person name="Sosa J E."/>
            <person name="Modenutti C."/>
        </authorList>
    </citation>
    <scope>NUCLEOTIDE SEQUENCE [LARGE SCALE GENOMIC DNA]</scope>
</reference>
<accession>A0ABC8S6E7</accession>
<gene>
    <name evidence="2" type="ORF">ILEXP_LOCUS19524</name>
</gene>
<protein>
    <submittedName>
        <fullName evidence="2">Uncharacterized protein</fullName>
    </submittedName>
</protein>
<dbReference type="Proteomes" id="UP001642360">
    <property type="component" value="Unassembled WGS sequence"/>
</dbReference>
<organism evidence="2 3">
    <name type="scientific">Ilex paraguariensis</name>
    <name type="common">yerba mate</name>
    <dbReference type="NCBI Taxonomy" id="185542"/>
    <lineage>
        <taxon>Eukaryota</taxon>
        <taxon>Viridiplantae</taxon>
        <taxon>Streptophyta</taxon>
        <taxon>Embryophyta</taxon>
        <taxon>Tracheophyta</taxon>
        <taxon>Spermatophyta</taxon>
        <taxon>Magnoliopsida</taxon>
        <taxon>eudicotyledons</taxon>
        <taxon>Gunneridae</taxon>
        <taxon>Pentapetalae</taxon>
        <taxon>asterids</taxon>
        <taxon>campanulids</taxon>
        <taxon>Aquifoliales</taxon>
        <taxon>Aquifoliaceae</taxon>
        <taxon>Ilex</taxon>
    </lineage>
</organism>
<dbReference type="AlphaFoldDB" id="A0ABC8S6E7"/>
<feature type="compositionally biased region" description="Basic and acidic residues" evidence="1">
    <location>
        <begin position="255"/>
        <end position="271"/>
    </location>
</feature>
<name>A0ABC8S6E7_9AQUA</name>
<evidence type="ECO:0000313" key="2">
    <source>
        <dbReference type="EMBL" id="CAK9151365.1"/>
    </source>
</evidence>
<feature type="compositionally biased region" description="Low complexity" evidence="1">
    <location>
        <begin position="1"/>
        <end position="15"/>
    </location>
</feature>
<dbReference type="PANTHER" id="PTHR33871">
    <property type="entry name" value="OS05G0503100 PROTEIN-RELATED"/>
    <property type="match status" value="1"/>
</dbReference>
<evidence type="ECO:0000313" key="3">
    <source>
        <dbReference type="Proteomes" id="UP001642360"/>
    </source>
</evidence>
<feature type="region of interest" description="Disordered" evidence="1">
    <location>
        <begin position="1"/>
        <end position="86"/>
    </location>
</feature>
<feature type="compositionally biased region" description="Low complexity" evidence="1">
    <location>
        <begin position="162"/>
        <end position="172"/>
    </location>
</feature>
<sequence length="287" mass="31354">MGCCLSSATTSTATARKTNHPHDIPPSQHHHFPESDANARDPPQMEEETVKEVLSETPIPKPPIPVVNQNTPTTAATTKPEVEEPKIEPMVEIKPTAEEIVSEVSEVSEMYSFTESFSTTVTERREDDGEVTQKVVERSPAKVPSKRPSAGDPAGAKERPVRSAARRSAPSPEKISHIAPSRSNPGRTMEMQRRNVGPPNGNRRDPGEGSGRRSRSPVTRGEVGTRRNVRHKSPGPSLTVTDRSGDRSPLNNADKGGEFKKPNDDVSRETSESLEDPLVSLECFIFL</sequence>
<feature type="compositionally biased region" description="Polar residues" evidence="1">
    <location>
        <begin position="67"/>
        <end position="77"/>
    </location>
</feature>
<evidence type="ECO:0000256" key="1">
    <source>
        <dbReference type="SAM" id="MobiDB-lite"/>
    </source>
</evidence>
<dbReference type="EMBL" id="CAUOFW020002125">
    <property type="protein sequence ID" value="CAK9151365.1"/>
    <property type="molecule type" value="Genomic_DNA"/>
</dbReference>
<comment type="caution">
    <text evidence="2">The sequence shown here is derived from an EMBL/GenBank/DDBJ whole genome shotgun (WGS) entry which is preliminary data.</text>
</comment>
<keyword evidence="3" id="KW-1185">Reference proteome</keyword>
<dbReference type="PANTHER" id="PTHR33871:SF16">
    <property type="entry name" value="CK25"/>
    <property type="match status" value="1"/>
</dbReference>